<name>A0A1E3V617_9HYPH</name>
<protein>
    <submittedName>
        <fullName evidence="1">Uncharacterized protein</fullName>
    </submittedName>
</protein>
<organism evidence="1 2">
    <name type="scientific">Sinorhizobium alkalisoli</name>
    <dbReference type="NCBI Taxonomy" id="1752398"/>
    <lineage>
        <taxon>Bacteria</taxon>
        <taxon>Pseudomonadati</taxon>
        <taxon>Pseudomonadota</taxon>
        <taxon>Alphaproteobacteria</taxon>
        <taxon>Hyphomicrobiales</taxon>
        <taxon>Rhizobiaceae</taxon>
        <taxon>Sinorhizobium/Ensifer group</taxon>
        <taxon>Sinorhizobium</taxon>
    </lineage>
</organism>
<proteinExistence type="predicted"/>
<dbReference type="RefSeq" id="WP_069461586.1">
    <property type="nucleotide sequence ID" value="NZ_CP034909.1"/>
</dbReference>
<dbReference type="STRING" id="1752398.A8M32_27475"/>
<evidence type="ECO:0000313" key="1">
    <source>
        <dbReference type="EMBL" id="ODR88286.1"/>
    </source>
</evidence>
<dbReference type="CDD" id="cd09598">
    <property type="entry name" value="M4_like"/>
    <property type="match status" value="1"/>
</dbReference>
<comment type="caution">
    <text evidence="1">The sequence shown here is derived from an EMBL/GenBank/DDBJ whole genome shotgun (WGS) entry which is preliminary data.</text>
</comment>
<keyword evidence="2" id="KW-1185">Reference proteome</keyword>
<evidence type="ECO:0000313" key="2">
    <source>
        <dbReference type="Proteomes" id="UP000094342"/>
    </source>
</evidence>
<gene>
    <name evidence="1" type="ORF">A8M32_27475</name>
</gene>
<dbReference type="OrthoDB" id="178184at2"/>
<dbReference type="SUPFAM" id="SSF55486">
    <property type="entry name" value="Metalloproteases ('zincins'), catalytic domain"/>
    <property type="match status" value="1"/>
</dbReference>
<sequence length="391" mass="44484">MRLLRDDSLESANARLGTRFWIYPQPPFIPGYEQPDRVWLSIPRDEIGAGPSDVTMYVVDPAYDKQPYGFDRFPPFEGERRPPARPGPDRHFDNMVPGSRPFLAVHAYACVRFVLDIWQSYLGRPIRWFFDQRFPRLEIVAFVDWDNAQAGYGFLELGCSEVDGIRRPYALNFDTIAHEVGHLVMLSETGIPSGIPRDDDFFSFSEAFADIVSLISFLHFDSAIDRLLRRTRGNLLLYNELNRFAETSPETQIRLATNFRQMHAVTREVHDRALPFIGAIFDSIVDLYHRDLVANGCADGSLLDFDIRELARDEFDRFRQATADAFGIKPLTFKRALTDARDAIGQALALSLRTLDPNMLTLAQAASAVIDKAGDAAAERLESNFVWREII</sequence>
<dbReference type="Proteomes" id="UP000094342">
    <property type="component" value="Unassembled WGS sequence"/>
</dbReference>
<dbReference type="EMBL" id="LYBW01000066">
    <property type="protein sequence ID" value="ODR88286.1"/>
    <property type="molecule type" value="Genomic_DNA"/>
</dbReference>
<dbReference type="AlphaFoldDB" id="A0A1E3V617"/>
<reference evidence="2" key="1">
    <citation type="submission" date="2016-05" db="EMBL/GenBank/DDBJ databases">
        <authorList>
            <person name="Li Y."/>
        </authorList>
    </citation>
    <scope>NUCLEOTIDE SEQUENCE [LARGE SCALE GENOMIC DNA]</scope>
    <source>
        <strain evidence="2">YIC4027</strain>
    </source>
</reference>
<accession>A0A1E3V617</accession>